<proteinExistence type="predicted"/>
<protein>
    <submittedName>
        <fullName evidence="2">Uncharacterized protein</fullName>
    </submittedName>
</protein>
<dbReference type="EMBL" id="CP036279">
    <property type="protein sequence ID" value="QDU61455.1"/>
    <property type="molecule type" value="Genomic_DNA"/>
</dbReference>
<keyword evidence="1" id="KW-0812">Transmembrane</keyword>
<feature type="transmembrane region" description="Helical" evidence="1">
    <location>
        <begin position="12"/>
        <end position="31"/>
    </location>
</feature>
<reference evidence="2 3" key="1">
    <citation type="submission" date="2019-02" db="EMBL/GenBank/DDBJ databases">
        <title>Deep-cultivation of Planctomycetes and their phenomic and genomic characterization uncovers novel biology.</title>
        <authorList>
            <person name="Wiegand S."/>
            <person name="Jogler M."/>
            <person name="Boedeker C."/>
            <person name="Pinto D."/>
            <person name="Vollmers J."/>
            <person name="Rivas-Marin E."/>
            <person name="Kohn T."/>
            <person name="Peeters S.H."/>
            <person name="Heuer A."/>
            <person name="Rast P."/>
            <person name="Oberbeckmann S."/>
            <person name="Bunk B."/>
            <person name="Jeske O."/>
            <person name="Meyerdierks A."/>
            <person name="Storesund J.E."/>
            <person name="Kallscheuer N."/>
            <person name="Luecker S."/>
            <person name="Lage O.M."/>
            <person name="Pohl T."/>
            <person name="Merkel B.J."/>
            <person name="Hornburger P."/>
            <person name="Mueller R.-W."/>
            <person name="Bruemmer F."/>
            <person name="Labrenz M."/>
            <person name="Spormann A.M."/>
            <person name="Op den Camp H."/>
            <person name="Overmann J."/>
            <person name="Amann R."/>
            <person name="Jetten M.S.M."/>
            <person name="Mascher T."/>
            <person name="Medema M.H."/>
            <person name="Devos D.P."/>
            <person name="Kaster A.-K."/>
            <person name="Ovreas L."/>
            <person name="Rohde M."/>
            <person name="Galperin M.Y."/>
            <person name="Jogler C."/>
        </authorList>
    </citation>
    <scope>NUCLEOTIDE SEQUENCE [LARGE SCALE GENOMIC DNA]</scope>
    <source>
        <strain evidence="2 3">Pan216</strain>
    </source>
</reference>
<dbReference type="AlphaFoldDB" id="A0A518B3A4"/>
<keyword evidence="1" id="KW-1133">Transmembrane helix</keyword>
<keyword evidence="3" id="KW-1185">Reference proteome</keyword>
<gene>
    <name evidence="2" type="ORF">Pan216_23140</name>
</gene>
<name>A0A518B3A4_9BACT</name>
<organism evidence="2 3">
    <name type="scientific">Kolteria novifilia</name>
    <dbReference type="NCBI Taxonomy" id="2527975"/>
    <lineage>
        <taxon>Bacteria</taxon>
        <taxon>Pseudomonadati</taxon>
        <taxon>Planctomycetota</taxon>
        <taxon>Planctomycetia</taxon>
        <taxon>Kolteriales</taxon>
        <taxon>Kolteriaceae</taxon>
        <taxon>Kolteria</taxon>
    </lineage>
</organism>
<evidence type="ECO:0000256" key="1">
    <source>
        <dbReference type="SAM" id="Phobius"/>
    </source>
</evidence>
<dbReference type="KEGG" id="knv:Pan216_23140"/>
<sequence length="36" mass="4175">MNIEDVIDASNTSIAFLVVLLVVLFLLVYSMERPWY</sequence>
<keyword evidence="1" id="KW-0472">Membrane</keyword>
<evidence type="ECO:0000313" key="2">
    <source>
        <dbReference type="EMBL" id="QDU61455.1"/>
    </source>
</evidence>
<evidence type="ECO:0000313" key="3">
    <source>
        <dbReference type="Proteomes" id="UP000317093"/>
    </source>
</evidence>
<accession>A0A518B3A4</accession>
<dbReference type="Proteomes" id="UP000317093">
    <property type="component" value="Chromosome"/>
</dbReference>